<dbReference type="AlphaFoldDB" id="A0A2W7NXZ4"/>
<reference evidence="7" key="1">
    <citation type="submission" date="2018-06" db="EMBL/GenBank/DDBJ databases">
        <title>Genomic Encyclopedia of Type Strains, Phase IV (KMG-V): Genome sequencing to study the core and pangenomes of soil and plant-associated prokaryotes.</title>
        <authorList>
            <person name="Whitman W."/>
        </authorList>
    </citation>
    <scope>NUCLEOTIDE SEQUENCE [LARGE SCALE GENOMIC DNA]</scope>
    <source>
        <strain evidence="7">MLR2-44</strain>
    </source>
</reference>
<protein>
    <submittedName>
        <fullName evidence="7">NADH dehydrogenase FAD-containing subunit</fullName>
    </submittedName>
</protein>
<evidence type="ECO:0000313" key="7">
    <source>
        <dbReference type="EMBL" id="PZX28211.1"/>
    </source>
</evidence>
<comment type="caution">
    <text evidence="7">The sequence shown here is derived from an EMBL/GenBank/DDBJ whole genome shotgun (WGS) entry which is preliminary data.</text>
</comment>
<keyword evidence="5" id="KW-0560">Oxidoreductase</keyword>
<organism evidence="7 8">
    <name type="scientific">Cupriavidus phytorum</name>
    <dbReference type="NCBI Taxonomy" id="3024399"/>
    <lineage>
        <taxon>Bacteria</taxon>
        <taxon>Pseudomonadati</taxon>
        <taxon>Pseudomonadota</taxon>
        <taxon>Betaproteobacteria</taxon>
        <taxon>Burkholderiales</taxon>
        <taxon>Burkholderiaceae</taxon>
        <taxon>Cupriavidus</taxon>
    </lineage>
</organism>
<dbReference type="PRINTS" id="PR00411">
    <property type="entry name" value="PNDRDTASEI"/>
</dbReference>
<evidence type="ECO:0000259" key="6">
    <source>
        <dbReference type="Pfam" id="PF07992"/>
    </source>
</evidence>
<name>A0A2W7NXZ4_9BURK</name>
<proteinExistence type="inferred from homology"/>
<dbReference type="PANTHER" id="PTHR42913:SF3">
    <property type="entry name" value="64 KDA MITOCHONDRIAL NADH DEHYDROGENASE (EUROFUNG)"/>
    <property type="match status" value="1"/>
</dbReference>
<dbReference type="Gene3D" id="3.50.50.100">
    <property type="match status" value="1"/>
</dbReference>
<comment type="similarity">
    <text evidence="2">Belongs to the NADH dehydrogenase family.</text>
</comment>
<evidence type="ECO:0000313" key="8">
    <source>
        <dbReference type="Proteomes" id="UP000249638"/>
    </source>
</evidence>
<evidence type="ECO:0000256" key="5">
    <source>
        <dbReference type="ARBA" id="ARBA00023002"/>
    </source>
</evidence>
<dbReference type="PANTHER" id="PTHR42913">
    <property type="entry name" value="APOPTOSIS-INDUCING FACTOR 1"/>
    <property type="match status" value="1"/>
</dbReference>
<dbReference type="EMBL" id="QKZN01000005">
    <property type="protein sequence ID" value="PZX28211.1"/>
    <property type="molecule type" value="Genomic_DNA"/>
</dbReference>
<dbReference type="Proteomes" id="UP000249638">
    <property type="component" value="Unassembled WGS sequence"/>
</dbReference>
<evidence type="ECO:0000256" key="2">
    <source>
        <dbReference type="ARBA" id="ARBA00005272"/>
    </source>
</evidence>
<keyword evidence="8" id="KW-1185">Reference proteome</keyword>
<accession>A0A2W7NXZ4</accession>
<dbReference type="PRINTS" id="PR00368">
    <property type="entry name" value="FADPNR"/>
</dbReference>
<feature type="domain" description="FAD/NAD(P)-binding" evidence="6">
    <location>
        <begin position="3"/>
        <end position="335"/>
    </location>
</feature>
<dbReference type="Pfam" id="PF07992">
    <property type="entry name" value="Pyr_redox_2"/>
    <property type="match status" value="1"/>
</dbReference>
<sequence length="431" mass="46150">MKTIVIVGGGTAGLQLAARLGKQLGQRGLANVVLVDRYRTHLWKPLLHEVATGKLEPYIHHTSFALQARRYGFRFVQGEFTSLDRDNRTLEITTSGSDGDMQATTLAYDTLVLAIGGTTQYFGVPGASEHALALDSVAGAEHARTRIVDALRRVSSRATAADRPARASVAIVGAGATGVQLAAQVRQMSRVLSQYGIHSLDPDHGTDVRLVEASGNILPGMDRRLADRTTAELRAQGIEIMLNTRVTEVRPDCLHVAGAAPIAADVTVWTAGVTVAPVLSSIGLQVTRNGRVRVGDTLQSLEDEHIYALGDCASFRPAGEQAELPTRAQVAHQQAIYLARALPRVLAGKSVAGFTFRDRGSVISLADDMALCHLLAPGAGDGWQVQGVLATLVHRVIYRRHVLSVQGFARTAAMALSQRLERLLGAGYRLD</sequence>
<dbReference type="InterPro" id="IPR023753">
    <property type="entry name" value="FAD/NAD-binding_dom"/>
</dbReference>
<gene>
    <name evidence="7" type="ORF">C7416_105448</name>
</gene>
<keyword evidence="4" id="KW-0274">FAD</keyword>
<dbReference type="GO" id="GO:0019646">
    <property type="term" value="P:aerobic electron transport chain"/>
    <property type="evidence" value="ECO:0007669"/>
    <property type="project" value="TreeGrafter"/>
</dbReference>
<keyword evidence="3" id="KW-0285">Flavoprotein</keyword>
<dbReference type="InterPro" id="IPR036188">
    <property type="entry name" value="FAD/NAD-bd_sf"/>
</dbReference>
<comment type="cofactor">
    <cofactor evidence="1">
        <name>FAD</name>
        <dbReference type="ChEBI" id="CHEBI:57692"/>
    </cofactor>
</comment>
<dbReference type="GO" id="GO:0003955">
    <property type="term" value="F:NAD(P)H dehydrogenase (quinone) activity"/>
    <property type="evidence" value="ECO:0007669"/>
    <property type="project" value="TreeGrafter"/>
</dbReference>
<dbReference type="InterPro" id="IPR051169">
    <property type="entry name" value="NADH-Q_oxidoreductase"/>
</dbReference>
<evidence type="ECO:0000256" key="4">
    <source>
        <dbReference type="ARBA" id="ARBA00022827"/>
    </source>
</evidence>
<evidence type="ECO:0000256" key="1">
    <source>
        <dbReference type="ARBA" id="ARBA00001974"/>
    </source>
</evidence>
<dbReference type="SUPFAM" id="SSF51905">
    <property type="entry name" value="FAD/NAD(P)-binding domain"/>
    <property type="match status" value="1"/>
</dbReference>
<evidence type="ECO:0000256" key="3">
    <source>
        <dbReference type="ARBA" id="ARBA00022630"/>
    </source>
</evidence>